<dbReference type="Proteomes" id="UP001163082">
    <property type="component" value="Plasmid unnamed"/>
</dbReference>
<sequence length="91" mass="10212">MNLTRTLFQLQAIRCDDCNGHGFTHGLFHRFPCDACGEVGYVQQHGQRRLDRLAIGVIARVKAQQQSAAAACRVNRGTPDNWVLKNNFRGD</sequence>
<evidence type="ECO:0000313" key="1">
    <source>
        <dbReference type="EMBL" id="UYV20956.1"/>
    </source>
</evidence>
<gene>
    <name evidence="1" type="ORF">K1Y77_17200</name>
</gene>
<protein>
    <submittedName>
        <fullName evidence="1">Uncharacterized protein</fullName>
    </submittedName>
</protein>
<accession>A0ABY6JUF8</accession>
<name>A0ABY6JUF8_9GAMM</name>
<dbReference type="EMBL" id="CP080628">
    <property type="protein sequence ID" value="UYV20956.1"/>
    <property type="molecule type" value="Genomic_DNA"/>
</dbReference>
<reference evidence="1" key="1">
    <citation type="journal article" date="2022" name="Antonie Van Leeuwenhoek">
        <title>Whole genome sequencing of the halophilic Halomonas qaidamensis XH36, a novel species strain with high ectoine production.</title>
        <authorList>
            <person name="Zhang T."/>
            <person name="Cui T."/>
            <person name="Cao Y."/>
            <person name="Li Y."/>
            <person name="Li F."/>
            <person name="Zhu D."/>
            <person name="Xing J."/>
        </authorList>
    </citation>
    <scope>NUCLEOTIDE SEQUENCE</scope>
    <source>
        <strain evidence="1">XH36</strain>
    </source>
</reference>
<dbReference type="RefSeq" id="WP_264431657.1">
    <property type="nucleotide sequence ID" value="NZ_CP080628.1"/>
</dbReference>
<proteinExistence type="predicted"/>
<keyword evidence="1" id="KW-0614">Plasmid</keyword>
<organism evidence="1 2">
    <name type="scientific">Halomonas qaidamensis</name>
    <dbReference type="NCBI Taxonomy" id="2866211"/>
    <lineage>
        <taxon>Bacteria</taxon>
        <taxon>Pseudomonadati</taxon>
        <taxon>Pseudomonadota</taxon>
        <taxon>Gammaproteobacteria</taxon>
        <taxon>Oceanospirillales</taxon>
        <taxon>Halomonadaceae</taxon>
        <taxon>Halomonas</taxon>
    </lineage>
</organism>
<geneLocation type="plasmid" evidence="1 2">
    <name>unnamed</name>
</geneLocation>
<keyword evidence="2" id="KW-1185">Reference proteome</keyword>
<evidence type="ECO:0000313" key="2">
    <source>
        <dbReference type="Proteomes" id="UP001163082"/>
    </source>
</evidence>